<proteinExistence type="predicted"/>
<dbReference type="Proteomes" id="UP000501891">
    <property type="component" value="Chromosome"/>
</dbReference>
<dbReference type="KEGG" id="acru:HHL28_03175"/>
<protein>
    <submittedName>
        <fullName evidence="2">Type II toxin-antitoxin system RelE/ParE family toxin</fullName>
    </submittedName>
</protein>
<dbReference type="AlphaFoldDB" id="A0A858R4B9"/>
<evidence type="ECO:0000256" key="1">
    <source>
        <dbReference type="ARBA" id="ARBA00022649"/>
    </source>
</evidence>
<name>A0A858R4B9_9PROT</name>
<dbReference type="EMBL" id="CP051775">
    <property type="protein sequence ID" value="QJE72234.1"/>
    <property type="molecule type" value="Genomic_DNA"/>
</dbReference>
<evidence type="ECO:0000313" key="2">
    <source>
        <dbReference type="EMBL" id="QJE72234.1"/>
    </source>
</evidence>
<keyword evidence="3" id="KW-1185">Reference proteome</keyword>
<dbReference type="Pfam" id="PF05016">
    <property type="entry name" value="ParE_toxin"/>
    <property type="match status" value="1"/>
</dbReference>
<sequence length="65" mass="7267">MKLTDRAARDLDKIGDWYTQPGSGPAARQKLRRLTQALRNVKTYPYLGAQSRHDGLRELGVEGIG</sequence>
<dbReference type="InterPro" id="IPR035093">
    <property type="entry name" value="RelE/ParE_toxin_dom_sf"/>
</dbReference>
<keyword evidence="1" id="KW-1277">Toxin-antitoxin system</keyword>
<organism evidence="2 3">
    <name type="scientific">Aerophototrophica crusticola</name>
    <dbReference type="NCBI Taxonomy" id="1709002"/>
    <lineage>
        <taxon>Bacteria</taxon>
        <taxon>Pseudomonadati</taxon>
        <taxon>Pseudomonadota</taxon>
        <taxon>Alphaproteobacteria</taxon>
        <taxon>Rhodospirillales</taxon>
        <taxon>Rhodospirillaceae</taxon>
        <taxon>Aerophototrophica</taxon>
    </lineage>
</organism>
<dbReference type="Gene3D" id="3.30.2310.20">
    <property type="entry name" value="RelE-like"/>
    <property type="match status" value="1"/>
</dbReference>
<dbReference type="InterPro" id="IPR007712">
    <property type="entry name" value="RelE/ParE_toxin"/>
</dbReference>
<accession>A0A858R4B9</accession>
<gene>
    <name evidence="2" type="ORF">HHL28_03175</name>
</gene>
<evidence type="ECO:0000313" key="3">
    <source>
        <dbReference type="Proteomes" id="UP000501891"/>
    </source>
</evidence>
<reference evidence="2" key="1">
    <citation type="submission" date="2020-04" db="EMBL/GenBank/DDBJ databases">
        <title>A desert anoxygenic phototrophic bacterium fixes CO2 using RubisCO under aerobic conditions.</title>
        <authorList>
            <person name="Tang K."/>
        </authorList>
    </citation>
    <scope>NUCLEOTIDE SEQUENCE [LARGE SCALE GENOMIC DNA]</scope>
    <source>
        <strain evidence="2">MIMtkB3</strain>
    </source>
</reference>